<keyword evidence="2" id="KW-1185">Reference proteome</keyword>
<organism evidence="1 2">
    <name type="scientific">Anisodus acutangulus</name>
    <dbReference type="NCBI Taxonomy" id="402998"/>
    <lineage>
        <taxon>Eukaryota</taxon>
        <taxon>Viridiplantae</taxon>
        <taxon>Streptophyta</taxon>
        <taxon>Embryophyta</taxon>
        <taxon>Tracheophyta</taxon>
        <taxon>Spermatophyta</taxon>
        <taxon>Magnoliopsida</taxon>
        <taxon>eudicotyledons</taxon>
        <taxon>Gunneridae</taxon>
        <taxon>Pentapetalae</taxon>
        <taxon>asterids</taxon>
        <taxon>lamiids</taxon>
        <taxon>Solanales</taxon>
        <taxon>Solanaceae</taxon>
        <taxon>Solanoideae</taxon>
        <taxon>Hyoscyameae</taxon>
        <taxon>Anisodus</taxon>
    </lineage>
</organism>
<comment type="caution">
    <text evidence="1">The sequence shown here is derived from an EMBL/GenBank/DDBJ whole genome shotgun (WGS) entry which is preliminary data.</text>
</comment>
<gene>
    <name evidence="1" type="ORF">K7X08_015890</name>
</gene>
<protein>
    <submittedName>
        <fullName evidence="1">Uncharacterized protein</fullName>
    </submittedName>
</protein>
<dbReference type="AlphaFoldDB" id="A0A9Q1QXI0"/>
<evidence type="ECO:0000313" key="1">
    <source>
        <dbReference type="EMBL" id="KAJ8533001.1"/>
    </source>
</evidence>
<dbReference type="EMBL" id="JAJAGQ010000020">
    <property type="protein sequence ID" value="KAJ8533001.1"/>
    <property type="molecule type" value="Genomic_DNA"/>
</dbReference>
<dbReference type="OrthoDB" id="591557at2759"/>
<name>A0A9Q1QXI0_9SOLA</name>
<proteinExistence type="predicted"/>
<accession>A0A9Q1QXI0</accession>
<reference evidence="2" key="1">
    <citation type="journal article" date="2023" name="Proc. Natl. Acad. Sci. U.S.A.">
        <title>Genomic and structural basis for evolution of tropane alkaloid biosynthesis.</title>
        <authorList>
            <person name="Wanga Y.-J."/>
            <person name="Taina T."/>
            <person name="Yua J.-Y."/>
            <person name="Lia J."/>
            <person name="Xua B."/>
            <person name="Chenc J."/>
            <person name="D'Auriad J.C."/>
            <person name="Huanga J.-P."/>
            <person name="Huanga S.-X."/>
        </authorList>
    </citation>
    <scope>NUCLEOTIDE SEQUENCE [LARGE SCALE GENOMIC DNA]</scope>
    <source>
        <strain evidence="2">cv. KIB-2019</strain>
    </source>
</reference>
<evidence type="ECO:0000313" key="2">
    <source>
        <dbReference type="Proteomes" id="UP001152561"/>
    </source>
</evidence>
<dbReference type="Proteomes" id="UP001152561">
    <property type="component" value="Unassembled WGS sequence"/>
</dbReference>
<sequence length="106" mass="12448">MFTINYPDDPSRYLCRPLFCMSNKGEFLFEFGSSFLVYNPKDALIRNLDISNCDSFIQANIYIESLVWPVLQKETNDATIMMTEEAQMRRDPPLHCIWSANQFDYT</sequence>